<evidence type="ECO:0000313" key="4">
    <source>
        <dbReference type="EMBL" id="EKB46781.1"/>
    </source>
</evidence>
<evidence type="ECO:0000256" key="1">
    <source>
        <dbReference type="ARBA" id="ARBA00006464"/>
    </source>
</evidence>
<feature type="transmembrane region" description="Helical" evidence="2">
    <location>
        <begin position="12"/>
        <end position="35"/>
    </location>
</feature>
<dbReference type="AlphaFoldDB" id="K1KWA2"/>
<keyword evidence="5" id="KW-1185">Reference proteome</keyword>
<dbReference type="RefSeq" id="WP_008403180.1">
    <property type="nucleotide sequence ID" value="NZ_AMCK01000001.1"/>
</dbReference>
<comment type="similarity">
    <text evidence="1">Belongs to the bacterial sugar transferase family.</text>
</comment>
<dbReference type="InterPro" id="IPR003362">
    <property type="entry name" value="Bact_transf"/>
</dbReference>
<evidence type="ECO:0000256" key="2">
    <source>
        <dbReference type="SAM" id="Phobius"/>
    </source>
</evidence>
<feature type="domain" description="Bacterial sugar transferase" evidence="3">
    <location>
        <begin position="9"/>
        <end position="190"/>
    </location>
</feature>
<dbReference type="Pfam" id="PF02397">
    <property type="entry name" value="Bac_transf"/>
    <property type="match status" value="1"/>
</dbReference>
<dbReference type="GO" id="GO:0016780">
    <property type="term" value="F:phosphotransferase activity, for other substituted phosphate groups"/>
    <property type="evidence" value="ECO:0007669"/>
    <property type="project" value="TreeGrafter"/>
</dbReference>
<accession>K1KWA2</accession>
<name>K1KWA2_9BACL</name>
<reference evidence="4 5" key="1">
    <citation type="journal article" date="2012" name="J. Bacteriol.">
        <title>Draft Genome Sequence of Bacillus isronensis Strain B3W22, Isolated from the Upper Atmosphere.</title>
        <authorList>
            <person name="Shivaji S."/>
            <person name="Ara S."/>
            <person name="Singh S.K."/>
            <person name="Bandi S."/>
            <person name="Singh A."/>
            <person name="Pinnaka A.K."/>
        </authorList>
    </citation>
    <scope>NUCLEOTIDE SEQUENCE [LARGE SCALE GENOMIC DNA]</scope>
    <source>
        <strain evidence="4 5">B3W22</strain>
    </source>
</reference>
<organism evidence="4 5">
    <name type="scientific">Solibacillus isronensis B3W22</name>
    <dbReference type="NCBI Taxonomy" id="1224748"/>
    <lineage>
        <taxon>Bacteria</taxon>
        <taxon>Bacillati</taxon>
        <taxon>Bacillota</taxon>
        <taxon>Bacilli</taxon>
        <taxon>Bacillales</taxon>
        <taxon>Caryophanaceae</taxon>
        <taxon>Solibacillus</taxon>
    </lineage>
</organism>
<gene>
    <name evidence="4" type="primary">wcaJ</name>
    <name evidence="4" type="ORF">B857_00070</name>
</gene>
<dbReference type="Proteomes" id="UP000004738">
    <property type="component" value="Unassembled WGS sequence"/>
</dbReference>
<dbReference type="PANTHER" id="PTHR30576">
    <property type="entry name" value="COLANIC BIOSYNTHESIS UDP-GLUCOSE LIPID CARRIER TRANSFERASE"/>
    <property type="match status" value="1"/>
</dbReference>
<evidence type="ECO:0000259" key="3">
    <source>
        <dbReference type="Pfam" id="PF02397"/>
    </source>
</evidence>
<keyword evidence="2" id="KW-0812">Transmembrane</keyword>
<protein>
    <submittedName>
        <fullName evidence="4">Putative colanic biosynthesis UDP-glucose lipid carrier transferase</fullName>
    </submittedName>
</protein>
<proteinExistence type="inferred from homology"/>
<dbReference type="PANTHER" id="PTHR30576:SF0">
    <property type="entry name" value="UNDECAPRENYL-PHOSPHATE N-ACETYLGALACTOSAMINYL 1-PHOSPHATE TRANSFERASE-RELATED"/>
    <property type="match status" value="1"/>
</dbReference>
<dbReference type="EMBL" id="AMCK01000001">
    <property type="protein sequence ID" value="EKB46781.1"/>
    <property type="molecule type" value="Genomic_DNA"/>
</dbReference>
<comment type="caution">
    <text evidence="4">The sequence shown here is derived from an EMBL/GenBank/DDBJ whole genome shotgun (WGS) entry which is preliminary data.</text>
</comment>
<keyword evidence="2" id="KW-1133">Transmembrane helix</keyword>
<dbReference type="PATRIC" id="fig|1224748.3.peg.70"/>
<keyword evidence="4" id="KW-0808">Transferase</keyword>
<sequence>MRKFNLFLKRIIDILGSIFGLILTSPLLLIIALSIKFTSEGPIFFHQERLGKDGKVFIILKYRTMVVNAEKMGTGLFIEPENDSRITKVGHFLRSTSLDELPQLWNVLIGKMSLVGPRPPVPYYPYKYEEYSDLQRMRFDVKPGITGLSQVTVRNSVSWDEGIVYDIEYVRNLNVWIDIKIMFKTLRTLIYRENIYGKSRFDNWRN</sequence>
<evidence type="ECO:0000313" key="5">
    <source>
        <dbReference type="Proteomes" id="UP000004738"/>
    </source>
</evidence>
<keyword evidence="2" id="KW-0472">Membrane</keyword>